<gene>
    <name evidence="2" type="ORF">CBR_g18721</name>
</gene>
<evidence type="ECO:0000313" key="3">
    <source>
        <dbReference type="Proteomes" id="UP000265515"/>
    </source>
</evidence>
<feature type="region of interest" description="Disordered" evidence="1">
    <location>
        <begin position="52"/>
        <end position="75"/>
    </location>
</feature>
<dbReference type="Proteomes" id="UP000265515">
    <property type="component" value="Unassembled WGS sequence"/>
</dbReference>
<name>A0A388KW70_CHABU</name>
<proteinExistence type="predicted"/>
<organism evidence="2 3">
    <name type="scientific">Chara braunii</name>
    <name type="common">Braun's stonewort</name>
    <dbReference type="NCBI Taxonomy" id="69332"/>
    <lineage>
        <taxon>Eukaryota</taxon>
        <taxon>Viridiplantae</taxon>
        <taxon>Streptophyta</taxon>
        <taxon>Charophyceae</taxon>
        <taxon>Charales</taxon>
        <taxon>Characeae</taxon>
        <taxon>Chara</taxon>
    </lineage>
</organism>
<comment type="caution">
    <text evidence="2">The sequence shown here is derived from an EMBL/GenBank/DDBJ whole genome shotgun (WGS) entry which is preliminary data.</text>
</comment>
<keyword evidence="3" id="KW-1185">Reference proteome</keyword>
<evidence type="ECO:0000313" key="2">
    <source>
        <dbReference type="EMBL" id="GBG74310.1"/>
    </source>
</evidence>
<dbReference type="Gramene" id="GBG74310">
    <property type="protein sequence ID" value="GBG74310"/>
    <property type="gene ID" value="CBR_g18721"/>
</dbReference>
<dbReference type="EMBL" id="BFEA01000200">
    <property type="protein sequence ID" value="GBG74310.1"/>
    <property type="molecule type" value="Genomic_DNA"/>
</dbReference>
<evidence type="ECO:0000256" key="1">
    <source>
        <dbReference type="SAM" id="MobiDB-lite"/>
    </source>
</evidence>
<dbReference type="PANTHER" id="PTHR34267">
    <property type="entry name" value="OS11G0161033 PROTEIN"/>
    <property type="match status" value="1"/>
</dbReference>
<dbReference type="InterPro" id="IPR009515">
    <property type="entry name" value="DUF1138"/>
</dbReference>
<dbReference type="PANTHER" id="PTHR34267:SF17">
    <property type="entry name" value="OS06G0114500 PROTEIN"/>
    <property type="match status" value="1"/>
</dbReference>
<dbReference type="AlphaFoldDB" id="A0A388KW70"/>
<accession>A0A388KW70</accession>
<dbReference type="OMA" id="VIAYACD"/>
<reference evidence="2 3" key="1">
    <citation type="journal article" date="2018" name="Cell">
        <title>The Chara Genome: Secondary Complexity and Implications for Plant Terrestrialization.</title>
        <authorList>
            <person name="Nishiyama T."/>
            <person name="Sakayama H."/>
            <person name="Vries J.D."/>
            <person name="Buschmann H."/>
            <person name="Saint-Marcoux D."/>
            <person name="Ullrich K.K."/>
            <person name="Haas F.B."/>
            <person name="Vanderstraeten L."/>
            <person name="Becker D."/>
            <person name="Lang D."/>
            <person name="Vosolsobe S."/>
            <person name="Rombauts S."/>
            <person name="Wilhelmsson P.K.I."/>
            <person name="Janitza P."/>
            <person name="Kern R."/>
            <person name="Heyl A."/>
            <person name="Rumpler F."/>
            <person name="Villalobos L.I.A.C."/>
            <person name="Clay J.M."/>
            <person name="Skokan R."/>
            <person name="Toyoda A."/>
            <person name="Suzuki Y."/>
            <person name="Kagoshima H."/>
            <person name="Schijlen E."/>
            <person name="Tajeshwar N."/>
            <person name="Catarino B."/>
            <person name="Hetherington A.J."/>
            <person name="Saltykova A."/>
            <person name="Bonnot C."/>
            <person name="Breuninger H."/>
            <person name="Symeonidi A."/>
            <person name="Radhakrishnan G.V."/>
            <person name="Van Nieuwerburgh F."/>
            <person name="Deforce D."/>
            <person name="Chang C."/>
            <person name="Karol K.G."/>
            <person name="Hedrich R."/>
            <person name="Ulvskov P."/>
            <person name="Glockner G."/>
            <person name="Delwiche C.F."/>
            <person name="Petrasek J."/>
            <person name="Van de Peer Y."/>
            <person name="Friml J."/>
            <person name="Beilby M."/>
            <person name="Dolan L."/>
            <person name="Kohara Y."/>
            <person name="Sugano S."/>
            <person name="Fujiyama A."/>
            <person name="Delaux P.-M."/>
            <person name="Quint M."/>
            <person name="TheiBen G."/>
            <person name="Hagemann M."/>
            <person name="Harholt J."/>
            <person name="Dunand C."/>
            <person name="Zachgo S."/>
            <person name="Langdale J."/>
            <person name="Maumus F."/>
            <person name="Straeten D.V.D."/>
            <person name="Gould S.B."/>
            <person name="Rensing S.A."/>
        </authorList>
    </citation>
    <scope>NUCLEOTIDE SEQUENCE [LARGE SCALE GENOMIC DNA]</scope>
    <source>
        <strain evidence="2 3">S276</strain>
    </source>
</reference>
<dbReference type="Pfam" id="PF06592">
    <property type="entry name" value="DUF1138"/>
    <property type="match status" value="1"/>
</dbReference>
<sequence>MAMIPSKQWVPALLGSCVISGVFWHLTRNSKVFGGETPRTLTKEWEQATDKMMSSMPREGGPNVILNPVKRQNYR</sequence>
<protein>
    <submittedName>
        <fullName evidence="2">Uncharacterized protein</fullName>
    </submittedName>
</protein>
<dbReference type="OrthoDB" id="1840418at2759"/>